<evidence type="ECO:0000313" key="4">
    <source>
        <dbReference type="Proteomes" id="UP000239814"/>
    </source>
</evidence>
<dbReference type="EMBL" id="CP027433">
    <property type="protein sequence ID" value="AVM01394.1"/>
    <property type="molecule type" value="Genomic_DNA"/>
</dbReference>
<sequence length="195" mass="21202">MTDGEAPQNGPANGDDGRPDPRPAGPAHRRKPETAQIPPSMALTPEAELLDTDQLEAIEAKKEAAEPDPPTVMKWWSRFNHIYRTHVRTTTVILVLLFFVGLAMYGWTTSYYGEAPTPPAYTRPAEPTTEHTPAPTSHETSEPSEPSGSDETGTQSSPTTTHWYDRLPGRGTTPTTQTPSPQEETESPTGSVPAQ</sequence>
<feature type="transmembrane region" description="Helical" evidence="2">
    <location>
        <begin position="87"/>
        <end position="107"/>
    </location>
</feature>
<protein>
    <submittedName>
        <fullName evidence="3">Uncharacterized protein</fullName>
    </submittedName>
</protein>
<keyword evidence="2" id="KW-0812">Transmembrane</keyword>
<gene>
    <name evidence="3" type="ORF">C6V83_15220</name>
</gene>
<keyword evidence="4" id="KW-1185">Reference proteome</keyword>
<feature type="region of interest" description="Disordered" evidence="1">
    <location>
        <begin position="1"/>
        <end position="45"/>
    </location>
</feature>
<evidence type="ECO:0000256" key="1">
    <source>
        <dbReference type="SAM" id="MobiDB-lite"/>
    </source>
</evidence>
<keyword evidence="2" id="KW-0472">Membrane</keyword>
<organism evidence="3 4">
    <name type="scientific">Gordonia iterans</name>
    <dbReference type="NCBI Taxonomy" id="1004901"/>
    <lineage>
        <taxon>Bacteria</taxon>
        <taxon>Bacillati</taxon>
        <taxon>Actinomycetota</taxon>
        <taxon>Actinomycetes</taxon>
        <taxon>Mycobacteriales</taxon>
        <taxon>Gordoniaceae</taxon>
        <taxon>Gordonia</taxon>
    </lineage>
</organism>
<feature type="region of interest" description="Disordered" evidence="1">
    <location>
        <begin position="118"/>
        <end position="195"/>
    </location>
</feature>
<evidence type="ECO:0000256" key="2">
    <source>
        <dbReference type="SAM" id="Phobius"/>
    </source>
</evidence>
<feature type="compositionally biased region" description="Low complexity" evidence="1">
    <location>
        <begin position="172"/>
        <end position="182"/>
    </location>
</feature>
<reference evidence="3 4" key="1">
    <citation type="submission" date="2018-03" db="EMBL/GenBank/DDBJ databases">
        <title>Characteristics and genome of n-alkane degrading marine bacteria Gordonia iterans isolated from crude oil contaminated in Tae-an, South Korea.</title>
        <authorList>
            <person name="Lee S.-S."/>
            <person name="Kim H."/>
        </authorList>
    </citation>
    <scope>NUCLEOTIDE SEQUENCE [LARGE SCALE GENOMIC DNA]</scope>
    <source>
        <strain evidence="3 4">Co17</strain>
    </source>
</reference>
<evidence type="ECO:0000313" key="3">
    <source>
        <dbReference type="EMBL" id="AVM01394.1"/>
    </source>
</evidence>
<proteinExistence type="predicted"/>
<dbReference type="Proteomes" id="UP000239814">
    <property type="component" value="Chromosome"/>
</dbReference>
<name>A0A2S0KI92_9ACTN</name>
<dbReference type="AlphaFoldDB" id="A0A2S0KI92"/>
<feature type="compositionally biased region" description="Low complexity" evidence="1">
    <location>
        <begin position="122"/>
        <end position="152"/>
    </location>
</feature>
<feature type="compositionally biased region" description="Polar residues" evidence="1">
    <location>
        <begin position="153"/>
        <end position="162"/>
    </location>
</feature>
<dbReference type="RefSeq" id="WP_105943102.1">
    <property type="nucleotide sequence ID" value="NZ_CP027433.1"/>
</dbReference>
<keyword evidence="2" id="KW-1133">Transmembrane helix</keyword>
<accession>A0A2S0KI92</accession>
<dbReference type="KEGG" id="git:C6V83_15220"/>